<feature type="non-terminal residue" evidence="1">
    <location>
        <position position="33"/>
    </location>
</feature>
<sequence>MRGHILGLPGISREEMTEVDRIMVEDFKIPVEL</sequence>
<accession>X0YVG1</accession>
<dbReference type="AlphaFoldDB" id="X0YVG1"/>
<dbReference type="EMBL" id="BART01005048">
    <property type="protein sequence ID" value="GAG60225.1"/>
    <property type="molecule type" value="Genomic_DNA"/>
</dbReference>
<organism evidence="1">
    <name type="scientific">marine sediment metagenome</name>
    <dbReference type="NCBI Taxonomy" id="412755"/>
    <lineage>
        <taxon>unclassified sequences</taxon>
        <taxon>metagenomes</taxon>
        <taxon>ecological metagenomes</taxon>
    </lineage>
</organism>
<name>X0YVG1_9ZZZZ</name>
<reference evidence="1" key="1">
    <citation type="journal article" date="2014" name="Front. Microbiol.">
        <title>High frequency of phylogenetically diverse reductive dehalogenase-homologous genes in deep subseafloor sedimentary metagenomes.</title>
        <authorList>
            <person name="Kawai M."/>
            <person name="Futagami T."/>
            <person name="Toyoda A."/>
            <person name="Takaki Y."/>
            <person name="Nishi S."/>
            <person name="Hori S."/>
            <person name="Arai W."/>
            <person name="Tsubouchi T."/>
            <person name="Morono Y."/>
            <person name="Uchiyama I."/>
            <person name="Ito T."/>
            <person name="Fujiyama A."/>
            <person name="Inagaki F."/>
            <person name="Takami H."/>
        </authorList>
    </citation>
    <scope>NUCLEOTIDE SEQUENCE</scope>
    <source>
        <strain evidence="1">Expedition CK06-06</strain>
    </source>
</reference>
<protein>
    <submittedName>
        <fullName evidence="1">Uncharacterized protein</fullName>
    </submittedName>
</protein>
<gene>
    <name evidence="1" type="ORF">S01H4_12071</name>
</gene>
<evidence type="ECO:0000313" key="1">
    <source>
        <dbReference type="EMBL" id="GAG60225.1"/>
    </source>
</evidence>
<proteinExistence type="predicted"/>
<comment type="caution">
    <text evidence="1">The sequence shown here is derived from an EMBL/GenBank/DDBJ whole genome shotgun (WGS) entry which is preliminary data.</text>
</comment>